<dbReference type="InterPro" id="IPR015424">
    <property type="entry name" value="PyrdxlP-dep_Trfase"/>
</dbReference>
<dbReference type="PANTHER" id="PTHR43094:SF1">
    <property type="entry name" value="AMINOTRANSFERASE CLASS-III"/>
    <property type="match status" value="1"/>
</dbReference>
<keyword evidence="3 7" id="KW-0032">Aminotransferase</keyword>
<dbReference type="PROSITE" id="PS00600">
    <property type="entry name" value="AA_TRANSFER_CLASS_3"/>
    <property type="match status" value="1"/>
</dbReference>
<comment type="cofactor">
    <cofactor evidence="1">
        <name>pyridoxal 5'-phosphate</name>
        <dbReference type="ChEBI" id="CHEBI:597326"/>
    </cofactor>
</comment>
<dbReference type="AlphaFoldDB" id="A0A1M7TEQ4"/>
<name>A0A1M7TEQ4_9RHOB</name>
<dbReference type="OrthoDB" id="9801834at2"/>
<dbReference type="CDD" id="cd00610">
    <property type="entry name" value="OAT_like"/>
    <property type="match status" value="1"/>
</dbReference>
<evidence type="ECO:0000256" key="2">
    <source>
        <dbReference type="ARBA" id="ARBA00008954"/>
    </source>
</evidence>
<comment type="similarity">
    <text evidence="2 6">Belongs to the class-III pyridoxal-phosphate-dependent aminotransferase family.</text>
</comment>
<dbReference type="SUPFAM" id="SSF53383">
    <property type="entry name" value="PLP-dependent transferases"/>
    <property type="match status" value="1"/>
</dbReference>
<sequence>MTLHRNIRTTAEYQAIDAAHHWHPFTDTKDLNAKGARVIVKAEGVWLTDSEGARILDGMAGLWCVNVGYGREEIVEAVARQMRELPYYNTFFQCTHPAAAEFAEALCAQAPAHMNRVFFTNSGSEANDTVFRLARVYWDCMGKPSKKIFIARRNGYHGSTVAAASLGGMAPMHAQSGLPIEGVRHIGQPYWFGEGRDSGMTPEEFGLARARELEAMIDELGADNVCAFVAEPIQGAGGVVIPPDSYWPEIQRICRERDILLVADEVICGFGRTGAWWGSETFGIEPDLMPIAKGMTSGYQPMGGVLISDRVAGPVIDKAGEFFHGFTYSGHPAAAAAGLANLRIMQEERLVERAARIAAPRLAQVWRALADHPLVGEARCRGLVGALELVRSKPDMARFPEHVGAGALCRDLSVRNGLVMRAVGDTMIIAPPLVISEDEIDELGARARRTLDDLAERLEREGAL</sequence>
<protein>
    <submittedName>
        <fullName evidence="7">Putrescine aminotransferase</fullName>
    </submittedName>
</protein>
<evidence type="ECO:0000256" key="4">
    <source>
        <dbReference type="ARBA" id="ARBA00022679"/>
    </source>
</evidence>
<dbReference type="InterPro" id="IPR015422">
    <property type="entry name" value="PyrdxlP-dep_Trfase_small"/>
</dbReference>
<keyword evidence="8" id="KW-1185">Reference proteome</keyword>
<dbReference type="InterPro" id="IPR015421">
    <property type="entry name" value="PyrdxlP-dep_Trfase_major"/>
</dbReference>
<evidence type="ECO:0000313" key="7">
    <source>
        <dbReference type="EMBL" id="SHN69133.1"/>
    </source>
</evidence>
<evidence type="ECO:0000256" key="1">
    <source>
        <dbReference type="ARBA" id="ARBA00001933"/>
    </source>
</evidence>
<dbReference type="NCBIfam" id="NF005682">
    <property type="entry name" value="PRK07480.1"/>
    <property type="match status" value="1"/>
</dbReference>
<organism evidence="7 8">
    <name type="scientific">Oceanicella actignis</name>
    <dbReference type="NCBI Taxonomy" id="1189325"/>
    <lineage>
        <taxon>Bacteria</taxon>
        <taxon>Pseudomonadati</taxon>
        <taxon>Pseudomonadota</taxon>
        <taxon>Alphaproteobacteria</taxon>
        <taxon>Rhodobacterales</taxon>
        <taxon>Paracoccaceae</taxon>
        <taxon>Oceanicella</taxon>
    </lineage>
</organism>
<evidence type="ECO:0000256" key="6">
    <source>
        <dbReference type="RuleBase" id="RU003560"/>
    </source>
</evidence>
<dbReference type="RefSeq" id="WP_072747473.1">
    <property type="nucleotide sequence ID" value="NZ_FOHL01000006.1"/>
</dbReference>
<dbReference type="Proteomes" id="UP000184066">
    <property type="component" value="Unassembled WGS sequence"/>
</dbReference>
<dbReference type="InterPro" id="IPR005814">
    <property type="entry name" value="Aminotrans_3"/>
</dbReference>
<dbReference type="Pfam" id="PF00202">
    <property type="entry name" value="Aminotran_3"/>
    <property type="match status" value="1"/>
</dbReference>
<evidence type="ECO:0000256" key="5">
    <source>
        <dbReference type="ARBA" id="ARBA00022898"/>
    </source>
</evidence>
<dbReference type="EMBL" id="FRDL01000006">
    <property type="protein sequence ID" value="SHN69133.1"/>
    <property type="molecule type" value="Genomic_DNA"/>
</dbReference>
<accession>A0A1M7TEQ4</accession>
<gene>
    <name evidence="7" type="ORF">SAMN05216200_10631</name>
</gene>
<evidence type="ECO:0000313" key="8">
    <source>
        <dbReference type="Proteomes" id="UP000184066"/>
    </source>
</evidence>
<dbReference type="GO" id="GO:0030170">
    <property type="term" value="F:pyridoxal phosphate binding"/>
    <property type="evidence" value="ECO:0007669"/>
    <property type="project" value="InterPro"/>
</dbReference>
<dbReference type="Gene3D" id="3.40.640.10">
    <property type="entry name" value="Type I PLP-dependent aspartate aminotransferase-like (Major domain)"/>
    <property type="match status" value="1"/>
</dbReference>
<dbReference type="Gene3D" id="3.90.1150.10">
    <property type="entry name" value="Aspartate Aminotransferase, domain 1"/>
    <property type="match status" value="1"/>
</dbReference>
<dbReference type="FunFam" id="3.40.640.10:FF:000014">
    <property type="entry name" value="Adenosylmethionine-8-amino-7-oxononanoate aminotransferase, probable"/>
    <property type="match status" value="1"/>
</dbReference>
<keyword evidence="5 6" id="KW-0663">Pyridoxal phosphate</keyword>
<dbReference type="STRING" id="1189325.SAMN04488119_106171"/>
<proteinExistence type="inferred from homology"/>
<keyword evidence="4 7" id="KW-0808">Transferase</keyword>
<evidence type="ECO:0000256" key="3">
    <source>
        <dbReference type="ARBA" id="ARBA00022576"/>
    </source>
</evidence>
<dbReference type="InterPro" id="IPR049704">
    <property type="entry name" value="Aminotrans_3_PPA_site"/>
</dbReference>
<reference evidence="7 8" key="1">
    <citation type="submission" date="2016-12" db="EMBL/GenBank/DDBJ databases">
        <authorList>
            <person name="Song W.-J."/>
            <person name="Kurnit D.M."/>
        </authorList>
    </citation>
    <scope>NUCLEOTIDE SEQUENCE [LARGE SCALE GENOMIC DNA]</scope>
    <source>
        <strain evidence="7 8">CGMCC 1.10808</strain>
    </source>
</reference>
<dbReference type="PANTHER" id="PTHR43094">
    <property type="entry name" value="AMINOTRANSFERASE"/>
    <property type="match status" value="1"/>
</dbReference>
<dbReference type="GO" id="GO:0008483">
    <property type="term" value="F:transaminase activity"/>
    <property type="evidence" value="ECO:0007669"/>
    <property type="project" value="UniProtKB-KW"/>
</dbReference>